<dbReference type="AlphaFoldDB" id="A0A9Q0RBH4"/>
<sequence>MKELILLLIIIITISGAPPSDVPIFNVDLDGDAFHRWDQVLASFSNDDLQNFVTLLKSSSTLQAAYDSFWSSWLETNVEFVFGTELKTEMEGVANYTNIAFKDIVEVNLVYELTVACSILIGYDENSNPFLSHNEDYSLGTAILRQIVMRVNFQSNGSTIFTGISYAGLVGSRAIYKSGEFALAHDQRESSASIEDNLNNLTAGAKPIFVLIRQVGENCSDFTCAFNMVNTTYIASLGYFGICGKQPNEAYVITRDREQSYLVNQTFDGTYNWYLYEGNSDLNTDPPPYDIRREFINNYMRVIDQDDWNHIGIFYVMTFYPLRRESTVWNMIAIPSSSFLQAKILSCTTIYDRANTPIDCTSCTPTCEQGICLEYQGKCSCNAGFIGDSCDTLDTTNLPTTESTSDKDNVARGISITSIVALTVVIIGIFIYPKCKKEKSTPNTDDKEMK</sequence>
<feature type="signal peptide" evidence="2">
    <location>
        <begin position="1"/>
        <end position="16"/>
    </location>
</feature>
<dbReference type="PANTHER" id="PTHR28583">
    <property type="entry name" value="ACID AMIDASE"/>
    <property type="match status" value="1"/>
</dbReference>
<reference evidence="3" key="1">
    <citation type="submission" date="2022-10" db="EMBL/GenBank/DDBJ databases">
        <title>Novel sulphate-reducing endosymbionts in the free-living metamonad Anaeramoeba.</title>
        <authorList>
            <person name="Jerlstrom-Hultqvist J."/>
            <person name="Cepicka I."/>
            <person name="Gallot-Lavallee L."/>
            <person name="Salas-Leiva D."/>
            <person name="Curtis B.A."/>
            <person name="Zahonova K."/>
            <person name="Pipaliya S."/>
            <person name="Dacks J."/>
            <person name="Roger A.J."/>
        </authorList>
    </citation>
    <scope>NUCLEOTIDE SEQUENCE</scope>
    <source>
        <strain evidence="3">BMAN</strain>
    </source>
</reference>
<proteinExistence type="predicted"/>
<dbReference type="OrthoDB" id="5273684at2759"/>
<comment type="caution">
    <text evidence="3">The sequence shown here is derived from an EMBL/GenBank/DDBJ whole genome shotgun (WGS) entry which is preliminary data.</text>
</comment>
<feature type="transmembrane region" description="Helical" evidence="1">
    <location>
        <begin position="413"/>
        <end position="432"/>
    </location>
</feature>
<name>A0A9Q0RBH4_ANAIG</name>
<gene>
    <name evidence="3" type="ORF">M0811_00770</name>
</gene>
<evidence type="ECO:0000256" key="1">
    <source>
        <dbReference type="SAM" id="Phobius"/>
    </source>
</evidence>
<dbReference type="OMA" id="FQCAREK"/>
<keyword evidence="1" id="KW-0472">Membrane</keyword>
<keyword evidence="1" id="KW-1133">Transmembrane helix</keyword>
<evidence type="ECO:0000256" key="2">
    <source>
        <dbReference type="SAM" id="SignalP"/>
    </source>
</evidence>
<dbReference type="EMBL" id="JAPDFW010000070">
    <property type="protein sequence ID" value="KAJ5074142.1"/>
    <property type="molecule type" value="Genomic_DNA"/>
</dbReference>
<protein>
    <submittedName>
        <fullName evidence="3">N-acylethanolamine-hydrolyzing acid amidase</fullName>
    </submittedName>
</protein>
<organism evidence="3 4">
    <name type="scientific">Anaeramoeba ignava</name>
    <name type="common">Anaerobic marine amoeba</name>
    <dbReference type="NCBI Taxonomy" id="1746090"/>
    <lineage>
        <taxon>Eukaryota</taxon>
        <taxon>Metamonada</taxon>
        <taxon>Anaeramoebidae</taxon>
        <taxon>Anaeramoeba</taxon>
    </lineage>
</organism>
<dbReference type="PANTHER" id="PTHR28583:SF4">
    <property type="entry name" value="N-ACYLETHANOLAMINE-HYDROLYZING ACID AMIDASE"/>
    <property type="match status" value="1"/>
</dbReference>
<keyword evidence="1" id="KW-0812">Transmembrane</keyword>
<feature type="chain" id="PRO_5040468176" evidence="2">
    <location>
        <begin position="17"/>
        <end position="450"/>
    </location>
</feature>
<dbReference type="Gene3D" id="2.10.25.10">
    <property type="entry name" value="Laminin"/>
    <property type="match status" value="1"/>
</dbReference>
<dbReference type="GO" id="GO:0016810">
    <property type="term" value="F:hydrolase activity, acting on carbon-nitrogen (but not peptide) bonds"/>
    <property type="evidence" value="ECO:0007669"/>
    <property type="project" value="TreeGrafter"/>
</dbReference>
<evidence type="ECO:0000313" key="3">
    <source>
        <dbReference type="EMBL" id="KAJ5074142.1"/>
    </source>
</evidence>
<dbReference type="Proteomes" id="UP001149090">
    <property type="component" value="Unassembled WGS sequence"/>
</dbReference>
<accession>A0A9Q0RBH4</accession>
<keyword evidence="4" id="KW-1185">Reference proteome</keyword>
<evidence type="ECO:0000313" key="4">
    <source>
        <dbReference type="Proteomes" id="UP001149090"/>
    </source>
</evidence>
<keyword evidence="2" id="KW-0732">Signal</keyword>